<dbReference type="InterPro" id="IPR001307">
    <property type="entry name" value="Thiosulphate_STrfase_CS"/>
</dbReference>
<evidence type="ECO:0000313" key="4">
    <source>
        <dbReference type="EMBL" id="MBE9373080.1"/>
    </source>
</evidence>
<dbReference type="GO" id="GO:0004792">
    <property type="term" value="F:thiosulfate-cyanide sulfurtransferase activity"/>
    <property type="evidence" value="ECO:0007669"/>
    <property type="project" value="InterPro"/>
</dbReference>
<comment type="caution">
    <text evidence="4">The sequence shown here is derived from an EMBL/GenBank/DDBJ whole genome shotgun (WGS) entry which is preliminary data.</text>
</comment>
<dbReference type="PANTHER" id="PTHR11364:SF27">
    <property type="entry name" value="SULFURTRANSFERASE"/>
    <property type="match status" value="1"/>
</dbReference>
<dbReference type="SMART" id="SM00450">
    <property type="entry name" value="RHOD"/>
    <property type="match status" value="2"/>
</dbReference>
<keyword evidence="1" id="KW-0808">Transferase</keyword>
<keyword evidence="5" id="KW-1185">Reference proteome</keyword>
<dbReference type="PANTHER" id="PTHR11364">
    <property type="entry name" value="THIOSULFATE SULFERTANSFERASE"/>
    <property type="match status" value="1"/>
</dbReference>
<feature type="domain" description="Rhodanese" evidence="3">
    <location>
        <begin position="16"/>
        <end position="133"/>
    </location>
</feature>
<dbReference type="CDD" id="cd01449">
    <property type="entry name" value="TST_Repeat_2"/>
    <property type="match status" value="1"/>
</dbReference>
<accession>A0A929B6D3</accession>
<dbReference type="InterPro" id="IPR045078">
    <property type="entry name" value="TST/MPST-like"/>
</dbReference>
<dbReference type="EMBL" id="JADEYC010000002">
    <property type="protein sequence ID" value="MBE9373080.1"/>
    <property type="molecule type" value="Genomic_DNA"/>
</dbReference>
<dbReference type="RefSeq" id="WP_193926527.1">
    <property type="nucleotide sequence ID" value="NZ_JADEYC010000002.1"/>
</dbReference>
<organism evidence="4 5">
    <name type="scientific">Saccharopolyspora montiporae</name>
    <dbReference type="NCBI Taxonomy" id="2781240"/>
    <lineage>
        <taxon>Bacteria</taxon>
        <taxon>Bacillati</taxon>
        <taxon>Actinomycetota</taxon>
        <taxon>Actinomycetes</taxon>
        <taxon>Pseudonocardiales</taxon>
        <taxon>Pseudonocardiaceae</taxon>
        <taxon>Saccharopolyspora</taxon>
    </lineage>
</organism>
<evidence type="ECO:0000256" key="2">
    <source>
        <dbReference type="ARBA" id="ARBA00022737"/>
    </source>
</evidence>
<evidence type="ECO:0000313" key="5">
    <source>
        <dbReference type="Proteomes" id="UP000598360"/>
    </source>
</evidence>
<evidence type="ECO:0000259" key="3">
    <source>
        <dbReference type="PROSITE" id="PS50206"/>
    </source>
</evidence>
<dbReference type="PROSITE" id="PS50206">
    <property type="entry name" value="RHODANESE_3"/>
    <property type="match status" value="2"/>
</dbReference>
<name>A0A929B6D3_9PSEU</name>
<dbReference type="CDD" id="cd01448">
    <property type="entry name" value="TST_Repeat_1"/>
    <property type="match status" value="1"/>
</dbReference>
<keyword evidence="2" id="KW-0677">Repeat</keyword>
<dbReference type="SUPFAM" id="SSF52821">
    <property type="entry name" value="Rhodanese/Cell cycle control phosphatase"/>
    <property type="match status" value="2"/>
</dbReference>
<dbReference type="AlphaFoldDB" id="A0A929B6D3"/>
<dbReference type="InterPro" id="IPR036873">
    <property type="entry name" value="Rhodanese-like_dom_sf"/>
</dbReference>
<proteinExistence type="predicted"/>
<feature type="domain" description="Rhodanese" evidence="3">
    <location>
        <begin position="161"/>
        <end position="277"/>
    </location>
</feature>
<sequence>MHPLISTDDLTELLDHDPPPVLLDVRWSLLGPPGRADYDEAHLPGAVFVDLDTELAGSREGGGRHPLPEAADLEGVLRRAGVDQDRPVVAYDAGDGSAAARAWWLLRWAGHRDVAVLDGGYSAWTGRGMPVTTVEPDPRPGGFRVRPGSMPVADAGGAADLSRRGVLLDARAQPRYRGEQEPVDARAGHIPGAVSAPFAEQTDSAGNWRSPSELAARFAELGVRSDSAVGAYCGSGVTACSVVLALEHAGVTGTEQPATLYAGSWSDWCSEPERPVATGADPG</sequence>
<dbReference type="Pfam" id="PF00581">
    <property type="entry name" value="Rhodanese"/>
    <property type="match status" value="2"/>
</dbReference>
<dbReference type="InterPro" id="IPR001763">
    <property type="entry name" value="Rhodanese-like_dom"/>
</dbReference>
<dbReference type="PROSITE" id="PS00380">
    <property type="entry name" value="RHODANESE_1"/>
    <property type="match status" value="1"/>
</dbReference>
<dbReference type="Gene3D" id="3.40.250.10">
    <property type="entry name" value="Rhodanese-like domain"/>
    <property type="match status" value="2"/>
</dbReference>
<evidence type="ECO:0000256" key="1">
    <source>
        <dbReference type="ARBA" id="ARBA00022679"/>
    </source>
</evidence>
<protein>
    <submittedName>
        <fullName evidence="4">Sulfurtransferase</fullName>
    </submittedName>
</protein>
<dbReference type="Proteomes" id="UP000598360">
    <property type="component" value="Unassembled WGS sequence"/>
</dbReference>
<gene>
    <name evidence="4" type="ORF">IQ251_01330</name>
</gene>
<reference evidence="4" key="1">
    <citation type="submission" date="2020-10" db="EMBL/GenBank/DDBJ databases">
        <title>Diversity and distribution of actinomycetes associated with coral in the coast of Hainan.</title>
        <authorList>
            <person name="Li F."/>
        </authorList>
    </citation>
    <scope>NUCLEOTIDE SEQUENCE</scope>
    <source>
        <strain evidence="4">HNM0983</strain>
    </source>
</reference>